<keyword evidence="4 6" id="KW-0143">Chaperone</keyword>
<reference evidence="8" key="2">
    <citation type="submission" date="2020-09" db="EMBL/GenBank/DDBJ databases">
        <authorList>
            <person name="Sun Q."/>
            <person name="Zhou Y."/>
        </authorList>
    </citation>
    <scope>NUCLEOTIDE SEQUENCE</scope>
    <source>
        <strain evidence="8">CGMCC 1.12153</strain>
    </source>
</reference>
<gene>
    <name evidence="6" type="primary">khpB</name>
    <name evidence="6" type="synonym">eloR</name>
    <name evidence="8" type="ORF">GCM10010954_15030</name>
</gene>
<evidence type="ECO:0000256" key="4">
    <source>
        <dbReference type="ARBA" id="ARBA00023186"/>
    </source>
</evidence>
<dbReference type="InterPro" id="IPR038247">
    <property type="entry name" value="Jag_N_dom_sf"/>
</dbReference>
<name>A0A917B438_HALAA</name>
<evidence type="ECO:0000256" key="5">
    <source>
        <dbReference type="ARBA" id="ARBA00023316"/>
    </source>
</evidence>
<dbReference type="Pfam" id="PF01424">
    <property type="entry name" value="R3H"/>
    <property type="match status" value="1"/>
</dbReference>
<keyword evidence="2 6" id="KW-0694">RNA-binding</keyword>
<keyword evidence="5 6" id="KW-0961">Cell wall biogenesis/degradation</keyword>
<dbReference type="GO" id="GO:0003723">
    <property type="term" value="F:RNA binding"/>
    <property type="evidence" value="ECO:0007669"/>
    <property type="project" value="UniProtKB-UniRule"/>
</dbReference>
<dbReference type="InterPro" id="IPR038008">
    <property type="entry name" value="Jag_KH"/>
</dbReference>
<accession>A0A917B438</accession>
<comment type="subcellular location">
    <subcellularLocation>
        <location evidence="6">Cytoplasm</location>
    </subcellularLocation>
</comment>
<sequence length="205" mass="22867">MKQLTATGTTVEEAVQSALEQLQTSKDQVNVEVIDEGKKGFFGVFGTKPAIVKVAIQKDPVQDAESFILEVAEQMGAPVQVKSETSGRDIFIEMTGEKIAMLIGKRGQTLNSLQYLAQLAVNRETDQYYTIVLDAENYRARRKETLENLAHRLADKALRIGEDVKLEPMPSYERKIIHAALQDNDKVETDSAGNEPKRHIVIRPV</sequence>
<dbReference type="Gene3D" id="3.30.300.20">
    <property type="match status" value="1"/>
</dbReference>
<dbReference type="Pfam" id="PF13083">
    <property type="entry name" value="KH_KhpA-B"/>
    <property type="match status" value="1"/>
</dbReference>
<dbReference type="Gene3D" id="3.30.30.80">
    <property type="entry name" value="probable RNA-binding protein from clostridium symbiosum atcc 14940"/>
    <property type="match status" value="1"/>
</dbReference>
<dbReference type="RefSeq" id="WP_188376889.1">
    <property type="nucleotide sequence ID" value="NZ_BMEL01000002.1"/>
</dbReference>
<dbReference type="CDD" id="cd02644">
    <property type="entry name" value="R3H_jag"/>
    <property type="match status" value="1"/>
</dbReference>
<comment type="function">
    <text evidence="6">A probable RNA chaperone. Forms a complex with KhpA which binds to cellular RNA and controls its expression. Plays a role in peptidoglycan (PG) homeostasis and cell length regulation.</text>
</comment>
<dbReference type="SMART" id="SM00393">
    <property type="entry name" value="R3H"/>
    <property type="match status" value="1"/>
</dbReference>
<dbReference type="EMBL" id="BMEL01000002">
    <property type="protein sequence ID" value="GGF17335.1"/>
    <property type="molecule type" value="Genomic_DNA"/>
</dbReference>
<dbReference type="PROSITE" id="PS51061">
    <property type="entry name" value="R3H"/>
    <property type="match status" value="1"/>
</dbReference>
<keyword evidence="3 6" id="KW-0133">Cell shape</keyword>
<dbReference type="GO" id="GO:0005737">
    <property type="term" value="C:cytoplasm"/>
    <property type="evidence" value="ECO:0007669"/>
    <property type="project" value="UniProtKB-SubCell"/>
</dbReference>
<dbReference type="InterPro" id="IPR015946">
    <property type="entry name" value="KH_dom-like_a/b"/>
</dbReference>
<dbReference type="Pfam" id="PF14804">
    <property type="entry name" value="Jag_N"/>
    <property type="match status" value="1"/>
</dbReference>
<evidence type="ECO:0000256" key="3">
    <source>
        <dbReference type="ARBA" id="ARBA00022960"/>
    </source>
</evidence>
<comment type="subunit">
    <text evidence="6">Forms a complex with KhpA.</text>
</comment>
<dbReference type="SMART" id="SM01245">
    <property type="entry name" value="Jag_N"/>
    <property type="match status" value="1"/>
</dbReference>
<evidence type="ECO:0000259" key="7">
    <source>
        <dbReference type="PROSITE" id="PS51061"/>
    </source>
</evidence>
<dbReference type="PANTHER" id="PTHR35800:SF1">
    <property type="entry name" value="RNA-BINDING PROTEIN KHPB"/>
    <property type="match status" value="1"/>
</dbReference>
<dbReference type="InterPro" id="IPR034079">
    <property type="entry name" value="R3H_KhpB"/>
</dbReference>
<dbReference type="GO" id="GO:0071555">
    <property type="term" value="P:cell wall organization"/>
    <property type="evidence" value="ECO:0007669"/>
    <property type="project" value="UniProtKB-KW"/>
</dbReference>
<organism evidence="8 9">
    <name type="scientific">Halobacillus andaensis</name>
    <dbReference type="NCBI Taxonomy" id="1176239"/>
    <lineage>
        <taxon>Bacteria</taxon>
        <taxon>Bacillati</taxon>
        <taxon>Bacillota</taxon>
        <taxon>Bacilli</taxon>
        <taxon>Bacillales</taxon>
        <taxon>Bacillaceae</taxon>
        <taxon>Halobacillus</taxon>
    </lineage>
</organism>
<evidence type="ECO:0000256" key="1">
    <source>
        <dbReference type="ARBA" id="ARBA00022490"/>
    </source>
</evidence>
<comment type="caution">
    <text evidence="8">The sequence shown here is derived from an EMBL/GenBank/DDBJ whole genome shotgun (WGS) entry which is preliminary data.</text>
</comment>
<evidence type="ECO:0000256" key="2">
    <source>
        <dbReference type="ARBA" id="ARBA00022884"/>
    </source>
</evidence>
<dbReference type="NCBIfam" id="NF041568">
    <property type="entry name" value="Jag_EloR"/>
    <property type="match status" value="1"/>
</dbReference>
<dbReference type="SUPFAM" id="SSF82708">
    <property type="entry name" value="R3H domain"/>
    <property type="match status" value="1"/>
</dbReference>
<dbReference type="AlphaFoldDB" id="A0A917B438"/>
<evidence type="ECO:0000313" key="8">
    <source>
        <dbReference type="EMBL" id="GGF17335.1"/>
    </source>
</evidence>
<dbReference type="GO" id="GO:0009252">
    <property type="term" value="P:peptidoglycan biosynthetic process"/>
    <property type="evidence" value="ECO:0007669"/>
    <property type="project" value="UniProtKB-UniRule"/>
</dbReference>
<evidence type="ECO:0000256" key="6">
    <source>
        <dbReference type="HAMAP-Rule" id="MF_00867"/>
    </source>
</evidence>
<keyword evidence="9" id="KW-1185">Reference proteome</keyword>
<dbReference type="InterPro" id="IPR036867">
    <property type="entry name" value="R3H_dom_sf"/>
</dbReference>
<dbReference type="PANTHER" id="PTHR35800">
    <property type="entry name" value="PROTEIN JAG"/>
    <property type="match status" value="1"/>
</dbReference>
<reference evidence="8" key="1">
    <citation type="journal article" date="2014" name="Int. J. Syst. Evol. Microbiol.">
        <title>Complete genome sequence of Corynebacterium casei LMG S-19264T (=DSM 44701T), isolated from a smear-ripened cheese.</title>
        <authorList>
            <consortium name="US DOE Joint Genome Institute (JGI-PGF)"/>
            <person name="Walter F."/>
            <person name="Albersmeier A."/>
            <person name="Kalinowski J."/>
            <person name="Ruckert C."/>
        </authorList>
    </citation>
    <scope>NUCLEOTIDE SEQUENCE</scope>
    <source>
        <strain evidence="8">CGMCC 1.12153</strain>
    </source>
</reference>
<dbReference type="GO" id="GO:0008360">
    <property type="term" value="P:regulation of cell shape"/>
    <property type="evidence" value="ECO:0007669"/>
    <property type="project" value="UniProtKB-KW"/>
</dbReference>
<dbReference type="HAMAP" id="MF_00867">
    <property type="entry name" value="KhpB"/>
    <property type="match status" value="1"/>
</dbReference>
<protein>
    <recommendedName>
        <fullName evidence="6">RNA-binding protein KhpB</fullName>
    </recommendedName>
    <alternativeName>
        <fullName evidence="6">RNA-binding protein EloR</fullName>
    </alternativeName>
</protein>
<evidence type="ECO:0000313" key="9">
    <source>
        <dbReference type="Proteomes" id="UP000660110"/>
    </source>
</evidence>
<dbReference type="InterPro" id="IPR039247">
    <property type="entry name" value="KhpB"/>
</dbReference>
<dbReference type="InterPro" id="IPR001374">
    <property type="entry name" value="R3H_dom"/>
</dbReference>
<proteinExistence type="inferred from homology"/>
<feature type="domain" description="R3H" evidence="7">
    <location>
        <begin position="140"/>
        <end position="205"/>
    </location>
</feature>
<dbReference type="Gene3D" id="3.30.1370.50">
    <property type="entry name" value="R3H-like domain"/>
    <property type="match status" value="1"/>
</dbReference>
<feature type="region of interest" description="Jag_N domain" evidence="6">
    <location>
        <begin position="5"/>
        <end position="55"/>
    </location>
</feature>
<keyword evidence="1 6" id="KW-0963">Cytoplasm</keyword>
<dbReference type="Proteomes" id="UP000660110">
    <property type="component" value="Unassembled WGS sequence"/>
</dbReference>
<comment type="domain">
    <text evidence="6">Has an N-terminal Jag-N domain and 2 RNA-binding domains (KH and R3H).</text>
</comment>
<dbReference type="CDD" id="cd02414">
    <property type="entry name" value="KH-II_Jag"/>
    <property type="match status" value="1"/>
</dbReference>
<dbReference type="InterPro" id="IPR032782">
    <property type="entry name" value="KhpB_N"/>
</dbReference>
<comment type="similarity">
    <text evidence="6">Belongs to the KhpB RNA-binding protein family.</text>
</comment>